<dbReference type="SUPFAM" id="SSF53756">
    <property type="entry name" value="UDP-Glycosyltransferase/glycogen phosphorylase"/>
    <property type="match status" value="1"/>
</dbReference>
<dbReference type="InterPro" id="IPR001296">
    <property type="entry name" value="Glyco_trans_1"/>
</dbReference>
<organism evidence="2 3">
    <name type="scientific">Methylobacterium brachiatum</name>
    <dbReference type="NCBI Taxonomy" id="269660"/>
    <lineage>
        <taxon>Bacteria</taxon>
        <taxon>Pseudomonadati</taxon>
        <taxon>Pseudomonadota</taxon>
        <taxon>Alphaproteobacteria</taxon>
        <taxon>Hyphomicrobiales</taxon>
        <taxon>Methylobacteriaceae</taxon>
        <taxon>Methylobacterium</taxon>
    </lineage>
</organism>
<evidence type="ECO:0000259" key="1">
    <source>
        <dbReference type="Pfam" id="PF00534"/>
    </source>
</evidence>
<feature type="domain" description="Glycosyl transferase family 1" evidence="1">
    <location>
        <begin position="429"/>
        <end position="560"/>
    </location>
</feature>
<comment type="caution">
    <text evidence="2">The sequence shown here is derived from an EMBL/GenBank/DDBJ whole genome shotgun (WGS) entry which is preliminary data.</text>
</comment>
<dbReference type="EMBL" id="JAUSWL010000002">
    <property type="protein sequence ID" value="MDQ0542281.1"/>
    <property type="molecule type" value="Genomic_DNA"/>
</dbReference>
<reference evidence="2" key="1">
    <citation type="submission" date="2023-07" db="EMBL/GenBank/DDBJ databases">
        <title>Genomic Encyclopedia of Type Strains, Phase IV (KMG-IV): sequencing the most valuable type-strain genomes for metagenomic binning, comparative biology and taxonomic classification.</title>
        <authorList>
            <person name="Goeker M."/>
        </authorList>
    </citation>
    <scope>NUCLEOTIDE SEQUENCE</scope>
    <source>
        <strain evidence="2">DSM 19569</strain>
    </source>
</reference>
<dbReference type="InterPro" id="IPR050194">
    <property type="entry name" value="Glycosyltransferase_grp1"/>
</dbReference>
<accession>A0AAJ1TKC9</accession>
<dbReference type="PANTHER" id="PTHR45947:SF3">
    <property type="entry name" value="SULFOQUINOVOSYL TRANSFERASE SQD2"/>
    <property type="match status" value="1"/>
</dbReference>
<dbReference type="Pfam" id="PF00534">
    <property type="entry name" value="Glycos_transf_1"/>
    <property type="match status" value="1"/>
</dbReference>
<protein>
    <submittedName>
        <fullName evidence="2">Glycosyltransferase involved in cell wall biosynthesis</fullName>
    </submittedName>
</protein>
<dbReference type="GO" id="GO:0016757">
    <property type="term" value="F:glycosyltransferase activity"/>
    <property type="evidence" value="ECO:0007669"/>
    <property type="project" value="InterPro"/>
</dbReference>
<evidence type="ECO:0000313" key="2">
    <source>
        <dbReference type="EMBL" id="MDQ0542281.1"/>
    </source>
</evidence>
<proteinExistence type="predicted"/>
<gene>
    <name evidence="2" type="ORF">QO001_001199</name>
</gene>
<dbReference type="Gene3D" id="3.40.50.2000">
    <property type="entry name" value="Glycogen Phosphorylase B"/>
    <property type="match status" value="2"/>
</dbReference>
<dbReference type="AlphaFoldDB" id="A0AAJ1TKC9"/>
<dbReference type="Proteomes" id="UP001223420">
    <property type="component" value="Unassembled WGS sequence"/>
</dbReference>
<sequence>MTDAASSPPAHGVAGWPFGPITAGPGRPAALPDGRPWPRIRVVTLADPGIDAKATAASVLRQDYAELRHDLVPPGFGRARIETLLAEPGCDALLWLRPGDLLAPGALTALALDAALTGAVAVAGLRVLFADTVLELDIPGMEVAEGGPFPGGAVLWMRAALHRHAVLDADGDLHASAAWSALPAAARSRVGRPVLLQHVNEAPMVRSGGLAIVSLTGTGTQGGAGVAQRRLAEALALAGHRVTGIALSDRPEAAEWTDRFPRAEAAIAAAAPDLVLAGNLHGATRSLDVVGRLARSGPTALVLHDLFPLTGRCCHPRDCTRAATGCDAACPGPDEYPQLAPGRIAGMHARKRAVLAEPAGPWLLANSDWTLARARELAPPGAVAERIQLAFPTATFRPGDRAALRRRLGLPAGDVLILISAVIVDGPDKGFSDLRAALQAVARPGVGVVAIGRLDDPARLGLPNLFAPGLIADEDTLAAWYGACDLHVTASRHETLGQTPIEAGLCGVPTLAYRTSGLTSAVIDGVSGRLVPVKPGTLARALAELVDDAGARARLGAFARIALESRHSPAAAALSLDAIVRARNLLPGAARLAFAPAMLGHFPFAAERQTGATGTVPAPSRPLVRRLRRAKQMVLGRRMPLFVRRCLYLAGTLRRSVP</sequence>
<evidence type="ECO:0000313" key="3">
    <source>
        <dbReference type="Proteomes" id="UP001223420"/>
    </source>
</evidence>
<name>A0AAJ1TKC9_9HYPH</name>
<dbReference type="RefSeq" id="WP_230365673.1">
    <property type="nucleotide sequence ID" value="NZ_JAJALK010000003.1"/>
</dbReference>
<dbReference type="PANTHER" id="PTHR45947">
    <property type="entry name" value="SULFOQUINOVOSYL TRANSFERASE SQD2"/>
    <property type="match status" value="1"/>
</dbReference>